<keyword evidence="3" id="KW-1185">Reference proteome</keyword>
<gene>
    <name evidence="2" type="primary">Btbd6_0</name>
    <name evidence="2" type="ORF">CEXT_474411</name>
</gene>
<dbReference type="Proteomes" id="UP001054945">
    <property type="component" value="Unassembled WGS sequence"/>
</dbReference>
<dbReference type="GO" id="GO:0005829">
    <property type="term" value="C:cytosol"/>
    <property type="evidence" value="ECO:0007669"/>
    <property type="project" value="TreeGrafter"/>
</dbReference>
<dbReference type="Pfam" id="PF07707">
    <property type="entry name" value="BACK"/>
    <property type="match status" value="1"/>
</dbReference>
<protein>
    <recommendedName>
        <fullName evidence="1">BTB domain-containing protein</fullName>
    </recommendedName>
</protein>
<evidence type="ECO:0000313" key="2">
    <source>
        <dbReference type="EMBL" id="GIY01764.1"/>
    </source>
</evidence>
<evidence type="ECO:0000313" key="3">
    <source>
        <dbReference type="Proteomes" id="UP001054945"/>
    </source>
</evidence>
<dbReference type="Pfam" id="PF00651">
    <property type="entry name" value="BTB"/>
    <property type="match status" value="1"/>
</dbReference>
<feature type="domain" description="BTB" evidence="1">
    <location>
        <begin position="89"/>
        <end position="156"/>
    </location>
</feature>
<dbReference type="PROSITE" id="PS50097">
    <property type="entry name" value="BTB"/>
    <property type="match status" value="1"/>
</dbReference>
<dbReference type="InterPro" id="IPR011705">
    <property type="entry name" value="BACK"/>
</dbReference>
<reference evidence="2 3" key="1">
    <citation type="submission" date="2021-06" db="EMBL/GenBank/DDBJ databases">
        <title>Caerostris extrusa draft genome.</title>
        <authorList>
            <person name="Kono N."/>
            <person name="Arakawa K."/>
        </authorList>
    </citation>
    <scope>NUCLEOTIDE SEQUENCE [LARGE SCALE GENOMIC DNA]</scope>
</reference>
<dbReference type="PANTHER" id="PTHR45774">
    <property type="entry name" value="BTB/POZ DOMAIN-CONTAINING"/>
    <property type="match status" value="1"/>
</dbReference>
<dbReference type="Gene3D" id="3.30.710.10">
    <property type="entry name" value="Potassium Channel Kv1.1, Chain A"/>
    <property type="match status" value="1"/>
</dbReference>
<organism evidence="2 3">
    <name type="scientific">Caerostris extrusa</name>
    <name type="common">Bark spider</name>
    <name type="synonym">Caerostris bankana</name>
    <dbReference type="NCBI Taxonomy" id="172846"/>
    <lineage>
        <taxon>Eukaryota</taxon>
        <taxon>Metazoa</taxon>
        <taxon>Ecdysozoa</taxon>
        <taxon>Arthropoda</taxon>
        <taxon>Chelicerata</taxon>
        <taxon>Arachnida</taxon>
        <taxon>Araneae</taxon>
        <taxon>Araneomorphae</taxon>
        <taxon>Entelegynae</taxon>
        <taxon>Araneoidea</taxon>
        <taxon>Araneidae</taxon>
        <taxon>Caerostris</taxon>
    </lineage>
</organism>
<dbReference type="EMBL" id="BPLR01005365">
    <property type="protein sequence ID" value="GIY01764.1"/>
    <property type="molecule type" value="Genomic_DNA"/>
</dbReference>
<proteinExistence type="predicted"/>
<dbReference type="PANTHER" id="PTHR45774:SF4">
    <property type="entry name" value="AXUNDEAD, ISOFORM F"/>
    <property type="match status" value="1"/>
</dbReference>
<sequence>MRNVKIVSFGMDSQMQAIPVDNIRTTTDHLLNDKNKRRDLLFHQSSCSFIVRKAITSKVFSLYFKMSQQLRPPSFSSVGKVLYLNEELRDLTVVVPTETYQWKFPAHKLVLASESPVLRSKLEEESVTEIILNDLTPSTAELFLSYIYCGEFQVESWKEGIYLLEAAYNYEVEDLVQKCGRFLEDVISLSNVCYIYDKASLCSLPVLQHKCLKLILDAGFVVLRSEAFEMLNKDCVVDIITSSDLNIDSELIVFETLFKWARIECCRTGLPITEANILTQVKPFLQHVCIDDMSDADKSALPPTILSCVKPNNRNRIGFSVPESLLLHSQCLELDINQNCVYFIGEHLSCFRFSIDTTVYLIGLRFTFVCGTAPLQFPLVLMKENTPKVTMFTQNLSTASSVQRTQINQRVWHNIEILLKQPVFLKAGDIYNLFGVVDVDNDVQCPQAILFNNVLHTACGYVNFTGHGDEAWGLRGLIVI</sequence>
<accession>A0AAV4PZY4</accession>
<dbReference type="AlphaFoldDB" id="A0AAV4PZY4"/>
<name>A0AAV4PZY4_CAEEX</name>
<dbReference type="InterPro" id="IPR011333">
    <property type="entry name" value="SKP1/BTB/POZ_sf"/>
</dbReference>
<dbReference type="GO" id="GO:0022008">
    <property type="term" value="P:neurogenesis"/>
    <property type="evidence" value="ECO:0007669"/>
    <property type="project" value="TreeGrafter"/>
</dbReference>
<dbReference type="SMART" id="SM00225">
    <property type="entry name" value="BTB"/>
    <property type="match status" value="1"/>
</dbReference>
<dbReference type="Gene3D" id="1.25.40.420">
    <property type="match status" value="1"/>
</dbReference>
<comment type="caution">
    <text evidence="2">The sequence shown here is derived from an EMBL/GenBank/DDBJ whole genome shotgun (WGS) entry which is preliminary data.</text>
</comment>
<dbReference type="SMART" id="SM00875">
    <property type="entry name" value="BACK"/>
    <property type="match status" value="1"/>
</dbReference>
<dbReference type="SUPFAM" id="SSF54695">
    <property type="entry name" value="POZ domain"/>
    <property type="match status" value="1"/>
</dbReference>
<evidence type="ECO:0000259" key="1">
    <source>
        <dbReference type="PROSITE" id="PS50097"/>
    </source>
</evidence>
<dbReference type="InterPro" id="IPR000210">
    <property type="entry name" value="BTB/POZ_dom"/>
</dbReference>